<evidence type="ECO:0000313" key="4">
    <source>
        <dbReference type="Proteomes" id="UP000219994"/>
    </source>
</evidence>
<comment type="caution">
    <text evidence="3">The sequence shown here is derived from an EMBL/GenBank/DDBJ whole genome shotgun (WGS) entry which is preliminary data.</text>
</comment>
<keyword evidence="2" id="KW-0812">Transmembrane</keyword>
<protein>
    <submittedName>
        <fullName evidence="3">Uncharacterized protein</fullName>
    </submittedName>
</protein>
<sequence length="214" mass="22270">MIGLTGTRERSSAGARSAFDVAENAAVFAVPDEFMLPDGLVDASDGVIVVAADCAAASAFAFATADPPAFVDDVLFAFAAAFDAGVGAPTAITDTEPDKPLATYAVLPSGLTTTPIGPQPTVIVLATVSLPPTLEDRVPDTLILFWLGVAAVVFAFTDAIPIVVNTAAAVVTITALTIPTRRFLANTLTNTHSRRTPPRRDLPTSLTLNKQDRY</sequence>
<gene>
    <name evidence="3" type="ORF">B5766_06060</name>
</gene>
<name>A0A2A6FRS4_9MICO</name>
<feature type="compositionally biased region" description="Polar residues" evidence="1">
    <location>
        <begin position="204"/>
        <end position="214"/>
    </location>
</feature>
<dbReference type="Proteomes" id="UP000219994">
    <property type="component" value="Unassembled WGS sequence"/>
</dbReference>
<accession>A0A2A6FRS4</accession>
<organism evidence="3 4">
    <name type="scientific">Candidatus Lumbricidiphila eiseniae</name>
    <dbReference type="NCBI Taxonomy" id="1969409"/>
    <lineage>
        <taxon>Bacteria</taxon>
        <taxon>Bacillati</taxon>
        <taxon>Actinomycetota</taxon>
        <taxon>Actinomycetes</taxon>
        <taxon>Micrococcales</taxon>
        <taxon>Microbacteriaceae</taxon>
        <taxon>Candidatus Lumbricidiphila</taxon>
    </lineage>
</organism>
<feature type="region of interest" description="Disordered" evidence="1">
    <location>
        <begin position="189"/>
        <end position="214"/>
    </location>
</feature>
<keyword evidence="2" id="KW-1133">Transmembrane helix</keyword>
<feature type="transmembrane region" description="Helical" evidence="2">
    <location>
        <begin position="143"/>
        <end position="176"/>
    </location>
</feature>
<keyword evidence="2" id="KW-0472">Membrane</keyword>
<proteinExistence type="predicted"/>
<evidence type="ECO:0000256" key="1">
    <source>
        <dbReference type="SAM" id="MobiDB-lite"/>
    </source>
</evidence>
<evidence type="ECO:0000313" key="3">
    <source>
        <dbReference type="EMBL" id="PDQ35387.1"/>
    </source>
</evidence>
<dbReference type="AlphaFoldDB" id="A0A2A6FRS4"/>
<evidence type="ECO:0000256" key="2">
    <source>
        <dbReference type="SAM" id="Phobius"/>
    </source>
</evidence>
<dbReference type="EMBL" id="NAEP01000034">
    <property type="protein sequence ID" value="PDQ35387.1"/>
    <property type="molecule type" value="Genomic_DNA"/>
</dbReference>
<reference evidence="4" key="1">
    <citation type="submission" date="2017-03" db="EMBL/GenBank/DDBJ databases">
        <authorList>
            <person name="Lund M.B."/>
        </authorList>
    </citation>
    <scope>NUCLEOTIDE SEQUENCE [LARGE SCALE GENOMIC DNA]</scope>
</reference>